<dbReference type="EMBL" id="FUWZ01000002">
    <property type="protein sequence ID" value="SJZ96921.1"/>
    <property type="molecule type" value="Genomic_DNA"/>
</dbReference>
<gene>
    <name evidence="2" type="ORF">SAMN04488128_10289</name>
</gene>
<sequence>MKRKTGLRCNSLLPFVLFILLLTCSARVDGQEAPRVFTSDVDNFWVAFDSVQTVKDTSQQIAFMQSLYIDKGTEGLKLFMKLRRFDAPRLVTAINKYPKFWASVRENTLKVKPKIPAIETYIREFKILYPDLRPAKLFFTITAIRAAGTVHDSLALIGTEITTGNKNTDVSEFPDKRLANFFGTQSTDNIIPVVVHEYVHTQQRSEAKILLGQALHEGACDFITELILKEPLMNSYLQYGRANEGALKEAFRKEMMGEDFSNWLYNGATTKTMGDLGYFMGYAICKSYYRRAKNKSQAIKDIITLNYGDEAALMAFLKKSRYYGRI</sequence>
<feature type="signal peptide" evidence="1">
    <location>
        <begin position="1"/>
        <end position="28"/>
    </location>
</feature>
<dbReference type="OrthoDB" id="6402335at2"/>
<reference evidence="3" key="1">
    <citation type="submission" date="2017-02" db="EMBL/GenBank/DDBJ databases">
        <authorList>
            <person name="Varghese N."/>
            <person name="Submissions S."/>
        </authorList>
    </citation>
    <scope>NUCLEOTIDE SEQUENCE [LARGE SCALE GENOMIC DNA]</scope>
    <source>
        <strain evidence="3">DSM 22224</strain>
    </source>
</reference>
<keyword evidence="3" id="KW-1185">Reference proteome</keyword>
<keyword evidence="1" id="KW-0732">Signal</keyword>
<proteinExistence type="predicted"/>
<name>A0A1T4Q088_9BACT</name>
<accession>A0A1T4Q088</accession>
<organism evidence="2 3">
    <name type="scientific">Chitinophaga eiseniae</name>
    <dbReference type="NCBI Taxonomy" id="634771"/>
    <lineage>
        <taxon>Bacteria</taxon>
        <taxon>Pseudomonadati</taxon>
        <taxon>Bacteroidota</taxon>
        <taxon>Chitinophagia</taxon>
        <taxon>Chitinophagales</taxon>
        <taxon>Chitinophagaceae</taxon>
        <taxon>Chitinophaga</taxon>
    </lineage>
</organism>
<feature type="chain" id="PRO_5010523169" description="DUF2268 domain-containing protein" evidence="1">
    <location>
        <begin position="29"/>
        <end position="326"/>
    </location>
</feature>
<evidence type="ECO:0000313" key="2">
    <source>
        <dbReference type="EMBL" id="SJZ96921.1"/>
    </source>
</evidence>
<protein>
    <recommendedName>
        <fullName evidence="4">DUF2268 domain-containing protein</fullName>
    </recommendedName>
</protein>
<dbReference type="AlphaFoldDB" id="A0A1T4Q088"/>
<dbReference type="RefSeq" id="WP_078668683.1">
    <property type="nucleotide sequence ID" value="NZ_FUWZ01000002.1"/>
</dbReference>
<evidence type="ECO:0000313" key="3">
    <source>
        <dbReference type="Proteomes" id="UP000190367"/>
    </source>
</evidence>
<evidence type="ECO:0008006" key="4">
    <source>
        <dbReference type="Google" id="ProtNLM"/>
    </source>
</evidence>
<evidence type="ECO:0000256" key="1">
    <source>
        <dbReference type="SAM" id="SignalP"/>
    </source>
</evidence>
<dbReference type="STRING" id="634771.SAMN04488128_10289"/>
<dbReference type="Proteomes" id="UP000190367">
    <property type="component" value="Unassembled WGS sequence"/>
</dbReference>